<keyword evidence="3" id="KW-1185">Reference proteome</keyword>
<dbReference type="InterPro" id="IPR036388">
    <property type="entry name" value="WH-like_DNA-bd_sf"/>
</dbReference>
<dbReference type="InterPro" id="IPR000281">
    <property type="entry name" value="HTH_RpiR"/>
</dbReference>
<comment type="caution">
    <text evidence="2">The sequence shown here is derived from an EMBL/GenBank/DDBJ whole genome shotgun (WGS) entry which is preliminary data.</text>
</comment>
<dbReference type="PROSITE" id="PS51071">
    <property type="entry name" value="HTH_RPIR"/>
    <property type="match status" value="1"/>
</dbReference>
<sequence>MEKSVLNQICTLYDSFFETEKKIGDYIIRNPKDIVDVTVGELAVKCQVSEASISRFCKKIGLKGFHHLKISIAKELVNREDNEEYSNDISIDNKKQSLKSILANKVAELTQTVSMMDTDNLDEILNKINNARSVLFAAVGNTIPVAMDGAYKLNQIGIPAISTPVLETQLAFV</sequence>
<reference evidence="2 3" key="1">
    <citation type="submission" date="2020-08" db="EMBL/GenBank/DDBJ databases">
        <title>Genome public.</title>
        <authorList>
            <person name="Liu C."/>
            <person name="Sun Q."/>
        </authorList>
    </citation>
    <scope>NUCLEOTIDE SEQUENCE [LARGE SCALE GENOMIC DNA]</scope>
    <source>
        <strain evidence="2 3">BX4</strain>
    </source>
</reference>
<dbReference type="SUPFAM" id="SSF53697">
    <property type="entry name" value="SIS domain"/>
    <property type="match status" value="1"/>
</dbReference>
<dbReference type="SUPFAM" id="SSF46689">
    <property type="entry name" value="Homeodomain-like"/>
    <property type="match status" value="1"/>
</dbReference>
<dbReference type="InterPro" id="IPR047640">
    <property type="entry name" value="RpiR-like"/>
</dbReference>
<proteinExistence type="predicted"/>
<feature type="domain" description="HTH rpiR-type" evidence="1">
    <location>
        <begin position="3"/>
        <end position="79"/>
    </location>
</feature>
<dbReference type="Gene3D" id="1.10.10.10">
    <property type="entry name" value="Winged helix-like DNA-binding domain superfamily/Winged helix DNA-binding domain"/>
    <property type="match status" value="1"/>
</dbReference>
<dbReference type="PANTHER" id="PTHR30514">
    <property type="entry name" value="GLUCOKINASE"/>
    <property type="match status" value="1"/>
</dbReference>
<gene>
    <name evidence="2" type="ORF">H8S00_13315</name>
</gene>
<protein>
    <submittedName>
        <fullName evidence="2">MurR/RpiR family transcriptional regulator</fullName>
    </submittedName>
</protein>
<evidence type="ECO:0000259" key="1">
    <source>
        <dbReference type="PROSITE" id="PS51071"/>
    </source>
</evidence>
<dbReference type="Gene3D" id="3.40.50.10490">
    <property type="entry name" value="Glucose-6-phosphate isomerase like protein, domain 1"/>
    <property type="match status" value="1"/>
</dbReference>
<dbReference type="Pfam" id="PF01418">
    <property type="entry name" value="HTH_6"/>
    <property type="match status" value="1"/>
</dbReference>
<organism evidence="2 3">
    <name type="scientific">Eubacterium segne</name>
    <dbReference type="NCBI Taxonomy" id="2763045"/>
    <lineage>
        <taxon>Bacteria</taxon>
        <taxon>Bacillati</taxon>
        <taxon>Bacillota</taxon>
        <taxon>Clostridia</taxon>
        <taxon>Eubacteriales</taxon>
        <taxon>Eubacteriaceae</taxon>
        <taxon>Eubacterium</taxon>
    </lineage>
</organism>
<dbReference type="RefSeq" id="WP_118589559.1">
    <property type="nucleotide sequence ID" value="NZ_JACOOZ010000012.1"/>
</dbReference>
<evidence type="ECO:0000313" key="2">
    <source>
        <dbReference type="EMBL" id="MBC5668942.1"/>
    </source>
</evidence>
<dbReference type="Proteomes" id="UP000597877">
    <property type="component" value="Unassembled WGS sequence"/>
</dbReference>
<name>A0ABR7F5R1_9FIRM</name>
<dbReference type="PANTHER" id="PTHR30514:SF1">
    <property type="entry name" value="HTH-TYPE TRANSCRIPTIONAL REGULATOR HEXR-RELATED"/>
    <property type="match status" value="1"/>
</dbReference>
<accession>A0ABR7F5R1</accession>
<evidence type="ECO:0000313" key="3">
    <source>
        <dbReference type="Proteomes" id="UP000597877"/>
    </source>
</evidence>
<dbReference type="EMBL" id="JACOOZ010000012">
    <property type="protein sequence ID" value="MBC5668942.1"/>
    <property type="molecule type" value="Genomic_DNA"/>
</dbReference>
<dbReference type="InterPro" id="IPR009057">
    <property type="entry name" value="Homeodomain-like_sf"/>
</dbReference>
<dbReference type="InterPro" id="IPR046348">
    <property type="entry name" value="SIS_dom_sf"/>
</dbReference>